<protein>
    <submittedName>
        <fullName evidence="8">Methyl-accepting chemotaxis protein</fullName>
    </submittedName>
</protein>
<dbReference type="InterPro" id="IPR004090">
    <property type="entry name" value="Chemotax_Me-accpt_rcpt"/>
</dbReference>
<evidence type="ECO:0000256" key="4">
    <source>
        <dbReference type="PROSITE-ProRule" id="PRU00284"/>
    </source>
</evidence>
<dbReference type="GO" id="GO:0004888">
    <property type="term" value="F:transmembrane signaling receptor activity"/>
    <property type="evidence" value="ECO:0007669"/>
    <property type="project" value="InterPro"/>
</dbReference>
<dbReference type="GO" id="GO:0006935">
    <property type="term" value="P:chemotaxis"/>
    <property type="evidence" value="ECO:0007669"/>
    <property type="project" value="InterPro"/>
</dbReference>
<dbReference type="InterPro" id="IPR047347">
    <property type="entry name" value="YvaQ-like_sensor"/>
</dbReference>
<accession>A0AAD0U9X6</accession>
<evidence type="ECO:0000259" key="7">
    <source>
        <dbReference type="PROSITE" id="PS50885"/>
    </source>
</evidence>
<dbReference type="CDD" id="cd06225">
    <property type="entry name" value="HAMP"/>
    <property type="match status" value="1"/>
</dbReference>
<feature type="domain" description="Methyl-accepting transducer" evidence="6">
    <location>
        <begin position="275"/>
        <end position="504"/>
    </location>
</feature>
<sequence>MKRGWVGMSLLHKLSVGRRLALGYAVIVGLMVAMLLVMLGQLRAVGQANDILQEEQAERLSLAKEWRENIVVNVARALALGVTANDTLLKFFSDDMAYLVKRTTEIQKRYTELDQTEEGKAILQRMGEERKRYLVVRQKLEEVGADAATRAQLVQDMQSIATAYIKQGTNLVHYQEKRTHELGGEIDAALDRSRLVLLGATAASIVCAILLGWLLTRSIAAPLHEMQTLTLRIAAGDLTASVPAAQGRSELAALLNNVGNMQESLRSLVSKSRQAAMSVNQASSEAAAGNSDLSARTEQAASSLEQTASAMEQIASTAQQSAEFARSANHQVSKASDVAQQGGQVMGDVVQTMNRIDEASRRIADIISVIDGIAFQTNILALNAAVEAARAGEQGRGFAVVASEVRTLAQRSATAAREIKDLINASMSAVGGGMSLVNDAGKIIRDVVQNVDLVRKTIAEISVAAEEQSRGIGEVNAAISQLEQATQQNAALVEQTTSATLQLNQQAVVLAEVISDFKLPLEHSALVIEM</sequence>
<keyword evidence="2" id="KW-0488">Methylation</keyword>
<dbReference type="PRINTS" id="PR00260">
    <property type="entry name" value="CHEMTRNSDUCR"/>
</dbReference>
<dbReference type="SMART" id="SM00304">
    <property type="entry name" value="HAMP"/>
    <property type="match status" value="1"/>
</dbReference>
<dbReference type="PROSITE" id="PS50885">
    <property type="entry name" value="HAMP"/>
    <property type="match status" value="1"/>
</dbReference>
<evidence type="ECO:0000256" key="3">
    <source>
        <dbReference type="ARBA" id="ARBA00029447"/>
    </source>
</evidence>
<evidence type="ECO:0000259" key="6">
    <source>
        <dbReference type="PROSITE" id="PS50111"/>
    </source>
</evidence>
<proteinExistence type="inferred from homology"/>
<dbReference type="Gene3D" id="1.10.287.950">
    <property type="entry name" value="Methyl-accepting chemotaxis protein"/>
    <property type="match status" value="1"/>
</dbReference>
<reference evidence="8 9" key="1">
    <citation type="submission" date="2017-11" db="EMBL/GenBank/DDBJ databases">
        <title>Complete genome sequence of Herbaspirillum rubrisubalbicans DSM 11543.</title>
        <authorList>
            <person name="Chen M."/>
            <person name="An Q."/>
        </authorList>
    </citation>
    <scope>NUCLEOTIDE SEQUENCE [LARGE SCALE GENOMIC DNA]</scope>
    <source>
        <strain evidence="8 9">DSM 11543</strain>
    </source>
</reference>
<dbReference type="Pfam" id="PF00672">
    <property type="entry name" value="HAMP"/>
    <property type="match status" value="1"/>
</dbReference>
<dbReference type="Proteomes" id="UP000269199">
    <property type="component" value="Chromosome"/>
</dbReference>
<dbReference type="InterPro" id="IPR051310">
    <property type="entry name" value="MCP_chemotaxis"/>
</dbReference>
<dbReference type="CDD" id="cd11386">
    <property type="entry name" value="MCP_signal"/>
    <property type="match status" value="1"/>
</dbReference>
<gene>
    <name evidence="8" type="ORF">RC54_19555</name>
</gene>
<dbReference type="Gene3D" id="6.10.340.10">
    <property type="match status" value="1"/>
</dbReference>
<dbReference type="CDD" id="cd19411">
    <property type="entry name" value="MCP2201-like_sensor"/>
    <property type="match status" value="1"/>
</dbReference>
<dbReference type="PROSITE" id="PS50111">
    <property type="entry name" value="CHEMOTAXIS_TRANSDUC_2"/>
    <property type="match status" value="1"/>
</dbReference>
<organism evidence="8 9">
    <name type="scientific">Herbaspirillum rubrisubalbicans</name>
    <dbReference type="NCBI Taxonomy" id="80842"/>
    <lineage>
        <taxon>Bacteria</taxon>
        <taxon>Pseudomonadati</taxon>
        <taxon>Pseudomonadota</taxon>
        <taxon>Betaproteobacteria</taxon>
        <taxon>Burkholderiales</taxon>
        <taxon>Oxalobacteraceae</taxon>
        <taxon>Herbaspirillum</taxon>
    </lineage>
</organism>
<comment type="similarity">
    <text evidence="3">Belongs to the methyl-accepting chemotaxis (MCP) protein family.</text>
</comment>
<dbReference type="PANTHER" id="PTHR43531:SF14">
    <property type="entry name" value="METHYL-ACCEPTING CHEMOTAXIS PROTEIN I-RELATED"/>
    <property type="match status" value="1"/>
</dbReference>
<comment type="subcellular location">
    <subcellularLocation>
        <location evidence="1">Membrane</location>
    </subcellularLocation>
</comment>
<dbReference type="SMART" id="SM00283">
    <property type="entry name" value="MA"/>
    <property type="match status" value="1"/>
</dbReference>
<keyword evidence="5" id="KW-0812">Transmembrane</keyword>
<evidence type="ECO:0000313" key="9">
    <source>
        <dbReference type="Proteomes" id="UP000269199"/>
    </source>
</evidence>
<evidence type="ECO:0000256" key="2">
    <source>
        <dbReference type="ARBA" id="ARBA00022481"/>
    </source>
</evidence>
<feature type="transmembrane region" description="Helical" evidence="5">
    <location>
        <begin position="195"/>
        <end position="215"/>
    </location>
</feature>
<keyword evidence="5" id="KW-0472">Membrane</keyword>
<evidence type="ECO:0000256" key="5">
    <source>
        <dbReference type="SAM" id="Phobius"/>
    </source>
</evidence>
<dbReference type="InterPro" id="IPR004089">
    <property type="entry name" value="MCPsignal_dom"/>
</dbReference>
<keyword evidence="5" id="KW-1133">Transmembrane helix</keyword>
<feature type="domain" description="HAMP" evidence="7">
    <location>
        <begin position="217"/>
        <end position="270"/>
    </location>
</feature>
<dbReference type="GO" id="GO:0005886">
    <property type="term" value="C:plasma membrane"/>
    <property type="evidence" value="ECO:0007669"/>
    <property type="project" value="TreeGrafter"/>
</dbReference>
<dbReference type="Pfam" id="PF00015">
    <property type="entry name" value="MCPsignal"/>
    <property type="match status" value="1"/>
</dbReference>
<dbReference type="PANTHER" id="PTHR43531">
    <property type="entry name" value="PROTEIN ICFG"/>
    <property type="match status" value="1"/>
</dbReference>
<evidence type="ECO:0000256" key="1">
    <source>
        <dbReference type="ARBA" id="ARBA00004370"/>
    </source>
</evidence>
<dbReference type="AlphaFoldDB" id="A0AAD0U9X6"/>
<keyword evidence="4" id="KW-0807">Transducer</keyword>
<dbReference type="FunFam" id="1.10.287.950:FF:000001">
    <property type="entry name" value="Methyl-accepting chemotaxis sensory transducer"/>
    <property type="match status" value="1"/>
</dbReference>
<dbReference type="EMBL" id="CP024996">
    <property type="protein sequence ID" value="AYR25874.1"/>
    <property type="molecule type" value="Genomic_DNA"/>
</dbReference>
<name>A0AAD0U9X6_9BURK</name>
<evidence type="ECO:0000313" key="8">
    <source>
        <dbReference type="EMBL" id="AYR25874.1"/>
    </source>
</evidence>
<dbReference type="SUPFAM" id="SSF58104">
    <property type="entry name" value="Methyl-accepting chemotaxis protein (MCP) signaling domain"/>
    <property type="match status" value="1"/>
</dbReference>
<feature type="transmembrane region" description="Helical" evidence="5">
    <location>
        <begin position="20"/>
        <end position="39"/>
    </location>
</feature>
<dbReference type="GO" id="GO:0007165">
    <property type="term" value="P:signal transduction"/>
    <property type="evidence" value="ECO:0007669"/>
    <property type="project" value="UniProtKB-KW"/>
</dbReference>
<dbReference type="InterPro" id="IPR003660">
    <property type="entry name" value="HAMP_dom"/>
</dbReference>